<organism evidence="2 3">
    <name type="scientific">Lactococcus protaetiae</name>
    <dbReference type="NCBI Taxonomy" id="2592653"/>
    <lineage>
        <taxon>Bacteria</taxon>
        <taxon>Bacillati</taxon>
        <taxon>Bacillota</taxon>
        <taxon>Bacilli</taxon>
        <taxon>Lactobacillales</taxon>
        <taxon>Streptococcaceae</taxon>
        <taxon>Lactococcus</taxon>
    </lineage>
</organism>
<evidence type="ECO:0000259" key="1">
    <source>
        <dbReference type="PROSITE" id="PS50943"/>
    </source>
</evidence>
<evidence type="ECO:0000313" key="2">
    <source>
        <dbReference type="EMBL" id="QDK70742.1"/>
    </source>
</evidence>
<evidence type="ECO:0000313" key="3">
    <source>
        <dbReference type="Proteomes" id="UP000315128"/>
    </source>
</evidence>
<dbReference type="InterPro" id="IPR003491">
    <property type="entry name" value="REP-like_C"/>
</dbReference>
<dbReference type="Pfam" id="PF02486">
    <property type="entry name" value="Rep_trans"/>
    <property type="match status" value="1"/>
</dbReference>
<dbReference type="AlphaFoldDB" id="A0A514Z826"/>
<feature type="domain" description="HTH cro/C1-type" evidence="1">
    <location>
        <begin position="3"/>
        <end position="42"/>
    </location>
</feature>
<reference evidence="2 3" key="1">
    <citation type="submission" date="2019-07" db="EMBL/GenBank/DDBJ databases">
        <title>Genome sequencing of KACC 19320.</title>
        <authorList>
            <person name="Heo J."/>
            <person name="Kim S.-J."/>
            <person name="Kim J.-S."/>
            <person name="Hong S.-B."/>
            <person name="Kwon S.-W."/>
        </authorList>
    </citation>
    <scope>NUCLEOTIDE SEQUENCE [LARGE SCALE GENOMIC DNA]</scope>
    <source>
        <strain evidence="2 3">KACC 19320</strain>
    </source>
</reference>
<dbReference type="InterPro" id="IPR001387">
    <property type="entry name" value="Cro/C1-type_HTH"/>
</dbReference>
<dbReference type="OrthoDB" id="2067664at2"/>
<dbReference type="InterPro" id="IPR040819">
    <property type="entry name" value="Rol_Rep_N"/>
</dbReference>
<protein>
    <submittedName>
        <fullName evidence="2">Replication initiation protein</fullName>
    </submittedName>
</protein>
<dbReference type="SUPFAM" id="SSF47413">
    <property type="entry name" value="lambda repressor-like DNA-binding domains"/>
    <property type="match status" value="1"/>
</dbReference>
<dbReference type="CDD" id="cd00093">
    <property type="entry name" value="HTH_XRE"/>
    <property type="match status" value="1"/>
</dbReference>
<dbReference type="Proteomes" id="UP000315128">
    <property type="component" value="Chromosome"/>
</dbReference>
<dbReference type="PROSITE" id="PS50943">
    <property type="entry name" value="HTH_CROC1"/>
    <property type="match status" value="1"/>
</dbReference>
<keyword evidence="3" id="KW-1185">Reference proteome</keyword>
<accession>A0A514Z826</accession>
<dbReference type="Pfam" id="PF18106">
    <property type="entry name" value="Rol_Rep_N"/>
    <property type="match status" value="1"/>
</dbReference>
<dbReference type="KEGG" id="lack:FLP15_05715"/>
<dbReference type="InterPro" id="IPR010982">
    <property type="entry name" value="Lambda_DNA-bd_dom_sf"/>
</dbReference>
<gene>
    <name evidence="2" type="ORF">FLP15_05715</name>
</gene>
<dbReference type="GO" id="GO:0003677">
    <property type="term" value="F:DNA binding"/>
    <property type="evidence" value="ECO:0007669"/>
    <property type="project" value="InterPro"/>
</dbReference>
<sequence length="453" mass="53619">MDLLKVRKSFGLSQNDIVKITGLSKSMVSMIDKGERKLSEEKTELLKSYLYQKPKADVTAMIDYLVIRFKTLNYKKVINELLKIPDFRFEQGQYGGTGYPFRVEYGEIKVFYHNTDIDMGTRLELKGSACRLFEHFLEEQNRTWQDFLSEVIDFSYSMTKVNGELSENDAQNFLKFNRIDLALDERFNERGNYNLMHLWEKVRNEQIEMKLKGFRPEENFKISEGMLKSLGISLYFGAIQSSIRLNFYEKDREQAFRRNIPVEDIQEIFGYKNRYEIRLKDDKARQVIEDFVRSIPLYDLGVGIIMDYLQVFDETGRPDRAWYDVFGRNKSYRFFTQPTEESLEKRRSWFDRQLKRSLYIEARIARETGRSYVGELVSEYQPDEEDEKIIQRDVERIKNRDFEHEARSTSEGQALLRALGKDDGQFVSETYKRIGKKSEAGRKFLEAIGENDE</sequence>
<dbReference type="RefSeq" id="WP_142766328.1">
    <property type="nucleotide sequence ID" value="NZ_CP041356.1"/>
</dbReference>
<name>A0A514Z826_9LACT</name>
<dbReference type="EMBL" id="CP041356">
    <property type="protein sequence ID" value="QDK70742.1"/>
    <property type="molecule type" value="Genomic_DNA"/>
</dbReference>
<proteinExistence type="predicted"/>